<organism evidence="2 3">
    <name type="scientific">Actinomadura miaoliensis</name>
    <dbReference type="NCBI Taxonomy" id="430685"/>
    <lineage>
        <taxon>Bacteria</taxon>
        <taxon>Bacillati</taxon>
        <taxon>Actinomycetota</taxon>
        <taxon>Actinomycetes</taxon>
        <taxon>Streptosporangiales</taxon>
        <taxon>Thermomonosporaceae</taxon>
        <taxon>Actinomadura</taxon>
    </lineage>
</organism>
<evidence type="ECO:0000313" key="2">
    <source>
        <dbReference type="EMBL" id="GAA4077416.1"/>
    </source>
</evidence>
<keyword evidence="1" id="KW-0175">Coiled coil</keyword>
<name>A0ABP7VZ12_9ACTN</name>
<dbReference type="EMBL" id="BAAAZG010000024">
    <property type="protein sequence ID" value="GAA4077416.1"/>
    <property type="molecule type" value="Genomic_DNA"/>
</dbReference>
<keyword evidence="3" id="KW-1185">Reference proteome</keyword>
<gene>
    <name evidence="2" type="ORF">GCM10022214_38990</name>
</gene>
<evidence type="ECO:0008006" key="4">
    <source>
        <dbReference type="Google" id="ProtNLM"/>
    </source>
</evidence>
<sequence length="1095" mass="119696">MTQSNFTGSRSRESSGLDGALVGLAQDSWITYVADPNLRIPPEPGRPGNKPAGEDLDLKIGWERFEKLVLAVSRRVLGLRGIKFRRYGVRGQTQHGIDLAGRELDGRHTVIQCKDYQEFTAGDLRAAVEKFADGERPFDAYRLIIATSDYTHNTKIVEELDRLQDEHSDLELDLWGAEQINELLLWHADIVARFWTRETAEVFCTGAPLPGVPAPPLDRQEQAERILIGPLQTAEVTPILREADAKLSQGPAESAELYGDLAVRLRDAGFRGHATVLRNRQLDALQKAGLTDDAAGLAAHLAAIALHHGDRHEPRILQRLLESLARDAMSAGTWQAAAIKQHARLIRAAVATVQRPLGPPDVLREALTAETTAEPGQYRPLLVLLLAEDLLATAPDQLPELDDLINEAIAQAAQRPISDVEDDIVVRLRLIRAEYDAVERRQLLGEARRHRVPGRHAALISAREARRCALEGRAEDAVVSWRDAVHDSIHAGLTDAAADWLYALRAVHIRYGLRTTELDEEHHLAQGLRAMGTGRLLNRFRNPKEQAMSAWIGKKPIEAVLSARRWLIDNVVTGSWTHEIDALELLADLYRENREPALAALHYQRAGKSAKLTELAKEAGDLLLPAGPLESAPWWVLHSRAALVAAQADLLDDRSAAVLLGELTEMAARGRAGELADSPNQALTLQAARSACTLAARGTAAQATALLELLSQDVHREPGHYWDTDDQHAAACVRIARAHPSVAMVALTRLFDLADQGVDKALELLAGDEVLALLGAFPRHDGYFGDSAKSGPLTGSEQSALRARAIQFAEGEHYLADVVGFALDPGHPFVRERAEQARDRILNRLEPAPGHAERILVVSDSYLVSGLSTADQRACLEKLLDVAEDVRELATNRQSALTGARNLVAPQPEEVKRVVFSRSSAFVLGKRNGSRFDELMGNSHPLSWFKADAGSASLRGHGLRLAMASATTDHQRQWVREQAVALLSEGDASDMEAAAVTLAQLPSEITAGVNVNLLSAHNHVDVRCASAVLYTRRPRRYHNAAMRLAKDRDARVRRTLAEAAAKAPPEHSEDVAPILAVLAHDARHSVRTAVVSPAT</sequence>
<feature type="coiled-coil region" evidence="1">
    <location>
        <begin position="153"/>
        <end position="180"/>
    </location>
</feature>
<reference evidence="3" key="1">
    <citation type="journal article" date="2019" name="Int. J. Syst. Evol. Microbiol.">
        <title>The Global Catalogue of Microorganisms (GCM) 10K type strain sequencing project: providing services to taxonomists for standard genome sequencing and annotation.</title>
        <authorList>
            <consortium name="The Broad Institute Genomics Platform"/>
            <consortium name="The Broad Institute Genome Sequencing Center for Infectious Disease"/>
            <person name="Wu L."/>
            <person name="Ma J."/>
        </authorList>
    </citation>
    <scope>NUCLEOTIDE SEQUENCE [LARGE SCALE GENOMIC DNA]</scope>
    <source>
        <strain evidence="3">JCM 16702</strain>
    </source>
</reference>
<accession>A0ABP7VZ12</accession>
<evidence type="ECO:0000313" key="3">
    <source>
        <dbReference type="Proteomes" id="UP001500683"/>
    </source>
</evidence>
<dbReference type="SUPFAM" id="SSF48371">
    <property type="entry name" value="ARM repeat"/>
    <property type="match status" value="1"/>
</dbReference>
<dbReference type="InterPro" id="IPR016024">
    <property type="entry name" value="ARM-type_fold"/>
</dbReference>
<proteinExistence type="predicted"/>
<comment type="caution">
    <text evidence="2">The sequence shown here is derived from an EMBL/GenBank/DDBJ whole genome shotgun (WGS) entry which is preliminary data.</text>
</comment>
<dbReference type="Proteomes" id="UP001500683">
    <property type="component" value="Unassembled WGS sequence"/>
</dbReference>
<evidence type="ECO:0000256" key="1">
    <source>
        <dbReference type="SAM" id="Coils"/>
    </source>
</evidence>
<protein>
    <recommendedName>
        <fullName evidence="4">Restriction endonuclease</fullName>
    </recommendedName>
</protein>